<dbReference type="SMART" id="SM00896">
    <property type="entry name" value="FDX-ACB"/>
    <property type="match status" value="1"/>
</dbReference>
<evidence type="ECO:0000256" key="2">
    <source>
        <dbReference type="ARBA" id="ARBA00008226"/>
    </source>
</evidence>
<dbReference type="Gene3D" id="3.30.930.10">
    <property type="entry name" value="Bira Bifunctional Protein, Domain 2"/>
    <property type="match status" value="1"/>
</dbReference>
<evidence type="ECO:0000256" key="5">
    <source>
        <dbReference type="ARBA" id="ARBA00022741"/>
    </source>
</evidence>
<evidence type="ECO:0000259" key="13">
    <source>
        <dbReference type="PROSITE" id="PS50862"/>
    </source>
</evidence>
<feature type="domain" description="Aminoacyl-transfer RNA synthetases class-II family profile" evidence="13">
    <location>
        <begin position="172"/>
        <end position="383"/>
    </location>
</feature>
<comment type="catalytic activity">
    <reaction evidence="12">
        <text>tRNA(Phe) + L-phenylalanine + ATP = L-phenylalanyl-tRNA(Phe) + AMP + diphosphate + H(+)</text>
        <dbReference type="Rhea" id="RHEA:19413"/>
        <dbReference type="Rhea" id="RHEA-COMP:9668"/>
        <dbReference type="Rhea" id="RHEA-COMP:9699"/>
        <dbReference type="ChEBI" id="CHEBI:15378"/>
        <dbReference type="ChEBI" id="CHEBI:30616"/>
        <dbReference type="ChEBI" id="CHEBI:33019"/>
        <dbReference type="ChEBI" id="CHEBI:58095"/>
        <dbReference type="ChEBI" id="CHEBI:78442"/>
        <dbReference type="ChEBI" id="CHEBI:78531"/>
        <dbReference type="ChEBI" id="CHEBI:456215"/>
        <dbReference type="EC" id="6.1.1.20"/>
    </reaction>
</comment>
<dbReference type="InterPro" id="IPR002319">
    <property type="entry name" value="Phenylalanyl-tRNA_Synthase"/>
</dbReference>
<dbReference type="InterPro" id="IPR006195">
    <property type="entry name" value="aa-tRNA-synth_II"/>
</dbReference>
<protein>
    <recommendedName>
        <fullName evidence="3">phenylalanine--tRNA ligase</fullName>
        <ecNumber evidence="3">6.1.1.20</ecNumber>
    </recommendedName>
    <alternativeName>
        <fullName evidence="11">Phenylalanyl-tRNA synthetase</fullName>
    </alternativeName>
</protein>
<keyword evidence="8" id="KW-0809">Transit peptide</keyword>
<evidence type="ECO:0000256" key="12">
    <source>
        <dbReference type="ARBA" id="ARBA00049255"/>
    </source>
</evidence>
<dbReference type="Gene3D" id="3.30.70.380">
    <property type="entry name" value="Ferrodoxin-fold anticodon-binding domain"/>
    <property type="match status" value="1"/>
</dbReference>
<evidence type="ECO:0000256" key="1">
    <source>
        <dbReference type="ARBA" id="ARBA00004305"/>
    </source>
</evidence>
<dbReference type="CDD" id="cd00496">
    <property type="entry name" value="PheRS_alpha_core"/>
    <property type="match status" value="1"/>
</dbReference>
<evidence type="ECO:0000313" key="16">
    <source>
        <dbReference type="Proteomes" id="UP001498771"/>
    </source>
</evidence>
<keyword evidence="10" id="KW-0030">Aminoacyl-tRNA synthetase</keyword>
<proteinExistence type="inferred from homology"/>
<evidence type="ECO:0000256" key="6">
    <source>
        <dbReference type="ARBA" id="ARBA00022840"/>
    </source>
</evidence>
<keyword evidence="6" id="KW-0067">ATP-binding</keyword>
<evidence type="ECO:0000256" key="11">
    <source>
        <dbReference type="ARBA" id="ARBA00031194"/>
    </source>
</evidence>
<dbReference type="PANTHER" id="PTHR11538">
    <property type="entry name" value="PHENYLALANYL-TRNA SYNTHETASE"/>
    <property type="match status" value="1"/>
</dbReference>
<comment type="similarity">
    <text evidence="2">Belongs to the class-II aminoacyl-tRNA synthetase family.</text>
</comment>
<feature type="domain" description="FDX-ACB" evidence="14">
    <location>
        <begin position="380"/>
        <end position="476"/>
    </location>
</feature>
<dbReference type="InterPro" id="IPR045864">
    <property type="entry name" value="aa-tRNA-synth_II/BPL/LPL"/>
</dbReference>
<dbReference type="RefSeq" id="XP_064767633.1">
    <property type="nucleotide sequence ID" value="XM_064912797.1"/>
</dbReference>
<dbReference type="EC" id="6.1.1.20" evidence="3"/>
<evidence type="ECO:0000256" key="4">
    <source>
        <dbReference type="ARBA" id="ARBA00022598"/>
    </source>
</evidence>
<gene>
    <name evidence="15" type="ORF">BZA70DRAFT_279549</name>
</gene>
<evidence type="ECO:0000256" key="3">
    <source>
        <dbReference type="ARBA" id="ARBA00012814"/>
    </source>
</evidence>
<dbReference type="PANTHER" id="PTHR11538:SF41">
    <property type="entry name" value="PHENYLALANINE--TRNA LIGASE, MITOCHONDRIAL"/>
    <property type="match status" value="1"/>
</dbReference>
<organism evidence="15 16">
    <name type="scientific">Myxozyma melibiosi</name>
    <dbReference type="NCBI Taxonomy" id="54550"/>
    <lineage>
        <taxon>Eukaryota</taxon>
        <taxon>Fungi</taxon>
        <taxon>Dikarya</taxon>
        <taxon>Ascomycota</taxon>
        <taxon>Saccharomycotina</taxon>
        <taxon>Lipomycetes</taxon>
        <taxon>Lipomycetales</taxon>
        <taxon>Lipomycetaceae</taxon>
        <taxon>Myxozyma</taxon>
    </lineage>
</organism>
<dbReference type="PROSITE" id="PS50862">
    <property type="entry name" value="AA_TRNA_LIGASE_II"/>
    <property type="match status" value="1"/>
</dbReference>
<dbReference type="InterPro" id="IPR004530">
    <property type="entry name" value="Phe-tRNA-synth_IIc_mito"/>
</dbReference>
<evidence type="ECO:0000256" key="9">
    <source>
        <dbReference type="ARBA" id="ARBA00023128"/>
    </source>
</evidence>
<evidence type="ECO:0000259" key="14">
    <source>
        <dbReference type="PROSITE" id="PS51447"/>
    </source>
</evidence>
<keyword evidence="7" id="KW-0648">Protein biosynthesis</keyword>
<evidence type="ECO:0000256" key="7">
    <source>
        <dbReference type="ARBA" id="ARBA00022917"/>
    </source>
</evidence>
<evidence type="ECO:0000256" key="8">
    <source>
        <dbReference type="ARBA" id="ARBA00022946"/>
    </source>
</evidence>
<evidence type="ECO:0000256" key="10">
    <source>
        <dbReference type="ARBA" id="ARBA00023146"/>
    </source>
</evidence>
<dbReference type="InterPro" id="IPR005121">
    <property type="entry name" value="Fdx_antiC-bd"/>
</dbReference>
<dbReference type="Pfam" id="PF03147">
    <property type="entry name" value="FDX-ACB"/>
    <property type="match status" value="1"/>
</dbReference>
<accession>A0ABR1F434</accession>
<name>A0ABR1F434_9ASCO</name>
<dbReference type="PROSITE" id="PS51447">
    <property type="entry name" value="FDX_ACB"/>
    <property type="match status" value="1"/>
</dbReference>
<dbReference type="SUPFAM" id="SSF54991">
    <property type="entry name" value="Anticodon-binding domain of PheRS"/>
    <property type="match status" value="1"/>
</dbReference>
<sequence>MQVMPACRSLSLLTSHGCRASVSALRSTVRHNSTKTTPPLFTTTTTPDGKEQKLLNIFGKTYLADDFTNISPSIAERTSRRLLHEPANPLSIIKKLIESNFPADEYTVYDPPEPAVSVYENFDSLNFTPDHPGRSKSDSYYLNSDTIMRTHTSAHQGHCFRTIPTPGFLISADVYRRDEIDRTHYPVFHQMEGARAWNRDDFASEADLIAKINSDTLKIPSPGLQILDSDKQFDKSENPKQPGMSPELCIALSNHLKRTLEMVVGGIFSSIREMDPASANKDQVQIRWINAYFPFTAPSWEMEVYWDGDWLELFGSGVTEAPVFDMAQVPNHVGWAFGLGLERLAMLLFGIPDIRLFWSTDERFLGQFSEGKINRFQKFSKYPSAHRDIAFWLKDGSAPEDFHDNDFMDIVRDHAADLVEDVKLIDKFTHPKSGRHSLCYRVVYQSMERTLQSDEINALQETIRSEVAQKFGVQLR</sequence>
<comment type="caution">
    <text evidence="15">The sequence shown here is derived from an EMBL/GenBank/DDBJ whole genome shotgun (WGS) entry which is preliminary data.</text>
</comment>
<dbReference type="NCBIfam" id="TIGR00469">
    <property type="entry name" value="pheS_mito"/>
    <property type="match status" value="1"/>
</dbReference>
<keyword evidence="9" id="KW-0496">Mitochondrion</keyword>
<dbReference type="Pfam" id="PF01409">
    <property type="entry name" value="tRNA-synt_2d"/>
    <property type="match status" value="2"/>
</dbReference>
<dbReference type="InterPro" id="IPR036690">
    <property type="entry name" value="Fdx_antiC-bd_sf"/>
</dbReference>
<dbReference type="SUPFAM" id="SSF55681">
    <property type="entry name" value="Class II aaRS and biotin synthetases"/>
    <property type="match status" value="1"/>
</dbReference>
<dbReference type="EMBL" id="JBBJBU010000007">
    <property type="protein sequence ID" value="KAK7204600.1"/>
    <property type="molecule type" value="Genomic_DNA"/>
</dbReference>
<keyword evidence="5" id="KW-0547">Nucleotide-binding</keyword>
<keyword evidence="4" id="KW-0436">Ligase</keyword>
<evidence type="ECO:0000313" key="15">
    <source>
        <dbReference type="EMBL" id="KAK7204600.1"/>
    </source>
</evidence>
<dbReference type="GeneID" id="90038309"/>
<reference evidence="15 16" key="1">
    <citation type="submission" date="2024-03" db="EMBL/GenBank/DDBJ databases">
        <title>Genome-scale model development and genomic sequencing of the oleaginous clade Lipomyces.</title>
        <authorList>
            <consortium name="Lawrence Berkeley National Laboratory"/>
            <person name="Czajka J.J."/>
            <person name="Han Y."/>
            <person name="Kim J."/>
            <person name="Mondo S.J."/>
            <person name="Hofstad B.A."/>
            <person name="Robles A."/>
            <person name="Haridas S."/>
            <person name="Riley R."/>
            <person name="LaButti K."/>
            <person name="Pangilinan J."/>
            <person name="Andreopoulos W."/>
            <person name="Lipzen A."/>
            <person name="Yan J."/>
            <person name="Wang M."/>
            <person name="Ng V."/>
            <person name="Grigoriev I.V."/>
            <person name="Spatafora J.W."/>
            <person name="Magnuson J.K."/>
            <person name="Baker S.E."/>
            <person name="Pomraning K.R."/>
        </authorList>
    </citation>
    <scope>NUCLEOTIDE SEQUENCE [LARGE SCALE GENOMIC DNA]</scope>
    <source>
        <strain evidence="15 16">Phaff 52-87</strain>
    </source>
</reference>
<keyword evidence="16" id="KW-1185">Reference proteome</keyword>
<dbReference type="Proteomes" id="UP001498771">
    <property type="component" value="Unassembled WGS sequence"/>
</dbReference>
<comment type="subcellular location">
    <subcellularLocation>
        <location evidence="1">Mitochondrion matrix</location>
    </subcellularLocation>
</comment>